<evidence type="ECO:0000256" key="1">
    <source>
        <dbReference type="ARBA" id="ARBA00023125"/>
    </source>
</evidence>
<dbReference type="Proteomes" id="UP000613208">
    <property type="component" value="Unassembled WGS sequence"/>
</dbReference>
<keyword evidence="5" id="KW-1185">Reference proteome</keyword>
<organism evidence="4 5">
    <name type="scientific">Anaerostipes butyraticus</name>
    <dbReference type="NCBI Taxonomy" id="645466"/>
    <lineage>
        <taxon>Bacteria</taxon>
        <taxon>Bacillati</taxon>
        <taxon>Bacillota</taxon>
        <taxon>Clostridia</taxon>
        <taxon>Lachnospirales</taxon>
        <taxon>Lachnospiraceae</taxon>
        <taxon>Anaerostipes</taxon>
    </lineage>
</organism>
<feature type="compositionally biased region" description="Low complexity" evidence="3">
    <location>
        <begin position="211"/>
        <end position="236"/>
    </location>
</feature>
<feature type="region of interest" description="Disordered" evidence="3">
    <location>
        <begin position="111"/>
        <end position="261"/>
    </location>
</feature>
<evidence type="ECO:0000313" key="4">
    <source>
        <dbReference type="EMBL" id="GFO86080.1"/>
    </source>
</evidence>
<evidence type="ECO:0008006" key="6">
    <source>
        <dbReference type="Google" id="ProtNLM"/>
    </source>
</evidence>
<dbReference type="InterPro" id="IPR012340">
    <property type="entry name" value="NA-bd_OB-fold"/>
</dbReference>
<dbReference type="EMBL" id="BLYI01000050">
    <property type="protein sequence ID" value="GFO86080.1"/>
    <property type="molecule type" value="Genomic_DNA"/>
</dbReference>
<sequence>MSAIIFLPGRPTSDPQIMQAKNSNTTYTTLDISCPQRGADGNKETVFYSCYFNSFLADRLIKAGVKKSTGLIIIGELELHPFIHQKGKNQGKPNSGPSVVVKEWQFAPLTYDDVNGTNPGVPGGVPQNGYGQPGGAPVPNQQGGYLTPAQGGYPQASGAPAGNYAPTGAAPQNQNGYARGGQGRTNAPQGNVPQNGYRQPQNGYAPNPGSAPNYAQGNPNQQPPGGYAPGNGAAPGTQGGYPGDGFTQVTEQQAETLPFVA</sequence>
<proteinExistence type="predicted"/>
<dbReference type="RefSeq" id="WP_201311767.1">
    <property type="nucleotide sequence ID" value="NZ_BLYI01000050.1"/>
</dbReference>
<gene>
    <name evidence="4" type="ORF">ANBU17_24270</name>
</gene>
<evidence type="ECO:0000256" key="3">
    <source>
        <dbReference type="SAM" id="MobiDB-lite"/>
    </source>
</evidence>
<protein>
    <recommendedName>
        <fullName evidence="6">Single-stranded DNA-binding protein</fullName>
    </recommendedName>
</protein>
<comment type="caution">
    <text evidence="4">The sequence shown here is derived from an EMBL/GenBank/DDBJ whole genome shotgun (WGS) entry which is preliminary data.</text>
</comment>
<dbReference type="Gene3D" id="2.40.50.140">
    <property type="entry name" value="Nucleic acid-binding proteins"/>
    <property type="match status" value="1"/>
</dbReference>
<feature type="compositionally biased region" description="Low complexity" evidence="3">
    <location>
        <begin position="114"/>
        <end position="130"/>
    </location>
</feature>
<accession>A0A916VDR2</accession>
<name>A0A916VDR2_9FIRM</name>
<feature type="compositionally biased region" description="Polar residues" evidence="3">
    <location>
        <begin position="184"/>
        <end position="204"/>
    </location>
</feature>
<dbReference type="GO" id="GO:0003697">
    <property type="term" value="F:single-stranded DNA binding"/>
    <property type="evidence" value="ECO:0007669"/>
    <property type="project" value="InterPro"/>
</dbReference>
<dbReference type="AlphaFoldDB" id="A0A916VDR2"/>
<dbReference type="SUPFAM" id="SSF50249">
    <property type="entry name" value="Nucleic acid-binding proteins"/>
    <property type="match status" value="1"/>
</dbReference>
<dbReference type="PROSITE" id="PS50935">
    <property type="entry name" value="SSB"/>
    <property type="match status" value="1"/>
</dbReference>
<reference evidence="4" key="1">
    <citation type="submission" date="2020-06" db="EMBL/GenBank/DDBJ databases">
        <title>Characterization of fructooligosaccharide metabolism and fructooligosaccharide-degrading enzymes in human commensal butyrate producers.</title>
        <authorList>
            <person name="Tanno H."/>
            <person name="Fujii T."/>
            <person name="Hirano K."/>
            <person name="Maeno S."/>
            <person name="Tonozuka T."/>
            <person name="Sakamoto M."/>
            <person name="Ohkuma M."/>
            <person name="Tochio T."/>
            <person name="Endo A."/>
        </authorList>
    </citation>
    <scope>NUCLEOTIDE SEQUENCE</scope>
    <source>
        <strain evidence="4">JCM 17466</strain>
    </source>
</reference>
<evidence type="ECO:0000313" key="5">
    <source>
        <dbReference type="Proteomes" id="UP000613208"/>
    </source>
</evidence>
<dbReference type="InterPro" id="IPR000424">
    <property type="entry name" value="Primosome_PriB/ssb"/>
</dbReference>
<keyword evidence="1 2" id="KW-0238">DNA-binding</keyword>
<evidence type="ECO:0000256" key="2">
    <source>
        <dbReference type="PROSITE-ProRule" id="PRU00252"/>
    </source>
</evidence>